<keyword evidence="2" id="KW-1185">Reference proteome</keyword>
<sequence length="9" mass="973">VIAVQNSEN</sequence>
<organism evidence="1 2">
    <name type="scientific">Caenorhabditis elegans</name>
    <dbReference type="NCBI Taxonomy" id="6239"/>
    <lineage>
        <taxon>Eukaryota</taxon>
        <taxon>Metazoa</taxon>
        <taxon>Ecdysozoa</taxon>
        <taxon>Nematoda</taxon>
        <taxon>Chromadorea</taxon>
        <taxon>Rhabditida</taxon>
        <taxon>Rhabditina</taxon>
        <taxon>Rhabditomorpha</taxon>
        <taxon>Rhabditoidea</taxon>
        <taxon>Rhabditidae</taxon>
        <taxon>Peloderinae</taxon>
        <taxon>Caenorhabditis</taxon>
    </lineage>
</organism>
<evidence type="ECO:0000313" key="1">
    <source>
        <dbReference type="EMBL" id="SPC47536.1"/>
    </source>
</evidence>
<gene>
    <name evidence="1 3" type="ORF">C34E10.12</name>
    <name evidence="1" type="ORF">CELE_C34E10.12</name>
</gene>
<dbReference type="KEGG" id="cel:CELE_C34E10.12"/>
<dbReference type="RefSeq" id="NP_001348741.1">
    <property type="nucleotide sequence ID" value="NM_001361712.1"/>
</dbReference>
<protein>
    <submittedName>
        <fullName evidence="1">CX9C domain-containing protein</fullName>
    </submittedName>
</protein>
<evidence type="ECO:0000313" key="2">
    <source>
        <dbReference type="Proteomes" id="UP000001940"/>
    </source>
</evidence>
<name>A0A2K5ATV8_CAEEL</name>
<evidence type="ECO:0000313" key="3">
    <source>
        <dbReference type="WormBase" id="C34E10.12b"/>
    </source>
</evidence>
<dbReference type="AGR" id="WB:WBGene00303005"/>
<accession>A0A2K5ATV8</accession>
<dbReference type="Bgee" id="WBGene00303005">
    <property type="expression patterns" value="Expressed in pharyngeal muscle cell (C elegans) and 2 other cell types or tissues"/>
</dbReference>
<dbReference type="Proteomes" id="UP000001940">
    <property type="component" value="Chromosome III"/>
</dbReference>
<dbReference type="GeneID" id="36804987"/>
<reference evidence="1 2" key="1">
    <citation type="journal article" date="1998" name="Science">
        <title>Genome sequence of the nematode C. elegans: a platform for investigating biology.</title>
        <authorList>
            <consortium name="The C. elegans sequencing consortium"/>
            <person name="Sulson J.E."/>
            <person name="Waterston R."/>
        </authorList>
    </citation>
    <scope>NUCLEOTIDE SEQUENCE [LARGE SCALE GENOMIC DNA]</scope>
    <source>
        <strain evidence="1 2">Bristol N2</strain>
    </source>
</reference>
<dbReference type="CTD" id="36804987"/>
<proteinExistence type="predicted"/>
<dbReference type="WormBase" id="C34E10.12b">
    <property type="protein sequence ID" value="CE52514"/>
    <property type="gene ID" value="WBGene00303005"/>
</dbReference>
<dbReference type="EMBL" id="BX284603">
    <property type="protein sequence ID" value="SPC47536.1"/>
    <property type="molecule type" value="Genomic_DNA"/>
</dbReference>
<feature type="non-terminal residue" evidence="1">
    <location>
        <position position="1"/>
    </location>
</feature>
<dbReference type="OrthoDB" id="9996127at2759"/>